<dbReference type="InterPro" id="IPR019775">
    <property type="entry name" value="WD40_repeat_CS"/>
</dbReference>
<dbReference type="PANTHER" id="PTHR46042:SF1">
    <property type="entry name" value="DIPHTHINE METHYLTRANSFERASE"/>
    <property type="match status" value="1"/>
</dbReference>
<organism evidence="10 11">
    <name type="scientific">Gonapodya prolifera (strain JEL478)</name>
    <name type="common">Monoblepharis prolifera</name>
    <dbReference type="NCBI Taxonomy" id="1344416"/>
    <lineage>
        <taxon>Eukaryota</taxon>
        <taxon>Fungi</taxon>
        <taxon>Fungi incertae sedis</taxon>
        <taxon>Chytridiomycota</taxon>
        <taxon>Chytridiomycota incertae sedis</taxon>
        <taxon>Monoblepharidomycetes</taxon>
        <taxon>Monoblepharidales</taxon>
        <taxon>Gonapodyaceae</taxon>
        <taxon>Gonapodya</taxon>
    </lineage>
</organism>
<feature type="region of interest" description="Disordered" evidence="9">
    <location>
        <begin position="41"/>
        <end position="70"/>
    </location>
</feature>
<keyword evidence="2 8" id="KW-0853">WD repeat</keyword>
<evidence type="ECO:0000256" key="2">
    <source>
        <dbReference type="ARBA" id="ARBA00022574"/>
    </source>
</evidence>
<dbReference type="PROSITE" id="PS50082">
    <property type="entry name" value="WD_REPEATS_2"/>
    <property type="match status" value="1"/>
</dbReference>
<evidence type="ECO:0000256" key="5">
    <source>
        <dbReference type="ARBA" id="ARBA00038092"/>
    </source>
</evidence>
<evidence type="ECO:0000256" key="3">
    <source>
        <dbReference type="ARBA" id="ARBA00022737"/>
    </source>
</evidence>
<accession>A0A139ACZ8</accession>
<dbReference type="GO" id="GO:0017183">
    <property type="term" value="P:protein histidyl modification to diphthamide"/>
    <property type="evidence" value="ECO:0007669"/>
    <property type="project" value="TreeGrafter"/>
</dbReference>
<dbReference type="InterPro" id="IPR015943">
    <property type="entry name" value="WD40/YVTN_repeat-like_dom_sf"/>
</dbReference>
<protein>
    <recommendedName>
        <fullName evidence="6">methylated diphthine methylhydrolase</fullName>
        <ecNumber evidence="6">3.1.1.97</ecNumber>
    </recommendedName>
</protein>
<dbReference type="STRING" id="1344416.A0A139ACZ8"/>
<dbReference type="AlphaFoldDB" id="A0A139ACZ8"/>
<dbReference type="EMBL" id="KQ965768">
    <property type="protein sequence ID" value="KXS14539.1"/>
    <property type="molecule type" value="Genomic_DNA"/>
</dbReference>
<dbReference type="Pfam" id="PF00400">
    <property type="entry name" value="WD40"/>
    <property type="match status" value="2"/>
</dbReference>
<dbReference type="GO" id="GO:0005737">
    <property type="term" value="C:cytoplasm"/>
    <property type="evidence" value="ECO:0007669"/>
    <property type="project" value="TreeGrafter"/>
</dbReference>
<dbReference type="Gene3D" id="2.130.10.10">
    <property type="entry name" value="YVTN repeat-like/Quinoprotein amine dehydrogenase"/>
    <property type="match status" value="1"/>
</dbReference>
<dbReference type="InterPro" id="IPR036322">
    <property type="entry name" value="WD40_repeat_dom_sf"/>
</dbReference>
<evidence type="ECO:0000256" key="4">
    <source>
        <dbReference type="ARBA" id="ARBA00022801"/>
    </source>
</evidence>
<evidence type="ECO:0000256" key="9">
    <source>
        <dbReference type="SAM" id="MobiDB-lite"/>
    </source>
</evidence>
<dbReference type="Proteomes" id="UP000070544">
    <property type="component" value="Unassembled WGS sequence"/>
</dbReference>
<evidence type="ECO:0000256" key="8">
    <source>
        <dbReference type="PROSITE-ProRule" id="PRU00221"/>
    </source>
</evidence>
<dbReference type="SUPFAM" id="SSF50978">
    <property type="entry name" value="WD40 repeat-like"/>
    <property type="match status" value="1"/>
</dbReference>
<sequence>MTIRKTSTWQTPLFADAIEFCPINGFHDIFAVGTYQLQEEQVRHEETANESTDEKAVTNAESTDKREEVQVRDGAIHLRKTVREADSEWSSTEVHSTATSGGVLDMKWFHEPINSSPMMAVATSTGIVSLLQVRSRPDTASSQHTTLEQSTTVSNPLSEQFSVPPLALSLSLSQTATATPSIATCYSSGHLAVLTVTPTSLNPVRVWKAHELETWCVSFGTDDGGINTVLSGADDALIKMWDVREGSSRPLVTVECHSSGVTSISPYPNLPYFLSTSYDQHVMLHDVRVLGTSGPRARAKSVVCDLDMSNLRDGTRDDEVGAWRSRWHPTAYSGHGGALKGLAALALMRGGWSVVDVDVLEGKARELCRWGALEEVEGSERRLAYGVDWSWDDRSWDGKVGVVGACSFYDRTGDLVLVG</sequence>
<dbReference type="PROSITE" id="PS00678">
    <property type="entry name" value="WD_REPEATS_1"/>
    <property type="match status" value="1"/>
</dbReference>
<dbReference type="SMART" id="SM00320">
    <property type="entry name" value="WD40"/>
    <property type="match status" value="2"/>
</dbReference>
<evidence type="ECO:0000256" key="1">
    <source>
        <dbReference type="ARBA" id="ARBA00005156"/>
    </source>
</evidence>
<reference evidence="10 11" key="1">
    <citation type="journal article" date="2015" name="Genome Biol. Evol.">
        <title>Phylogenomic analyses indicate that early fungi evolved digesting cell walls of algal ancestors of land plants.</title>
        <authorList>
            <person name="Chang Y."/>
            <person name="Wang S."/>
            <person name="Sekimoto S."/>
            <person name="Aerts A.L."/>
            <person name="Choi C."/>
            <person name="Clum A."/>
            <person name="LaButti K.M."/>
            <person name="Lindquist E.A."/>
            <person name="Yee Ngan C."/>
            <person name="Ohm R.A."/>
            <person name="Salamov A.A."/>
            <person name="Grigoriev I.V."/>
            <person name="Spatafora J.W."/>
            <person name="Berbee M.L."/>
        </authorList>
    </citation>
    <scope>NUCLEOTIDE SEQUENCE [LARGE SCALE GENOMIC DNA]</scope>
    <source>
        <strain evidence="10 11">JEL478</strain>
    </source>
</reference>
<keyword evidence="3" id="KW-0677">Repeat</keyword>
<proteinExistence type="inferred from homology"/>
<keyword evidence="11" id="KW-1185">Reference proteome</keyword>
<dbReference type="EC" id="3.1.1.97" evidence="6"/>
<dbReference type="InterPro" id="IPR052415">
    <property type="entry name" value="Diphthine_MTase"/>
</dbReference>
<feature type="repeat" description="WD" evidence="8">
    <location>
        <begin position="207"/>
        <end position="251"/>
    </location>
</feature>
<evidence type="ECO:0000313" key="10">
    <source>
        <dbReference type="EMBL" id="KXS14539.1"/>
    </source>
</evidence>
<evidence type="ECO:0000313" key="11">
    <source>
        <dbReference type="Proteomes" id="UP000070544"/>
    </source>
</evidence>
<dbReference type="GO" id="GO:0061685">
    <property type="term" value="F:diphthine methylesterase activity"/>
    <property type="evidence" value="ECO:0007669"/>
    <property type="project" value="UniProtKB-EC"/>
</dbReference>
<dbReference type="PANTHER" id="PTHR46042">
    <property type="entry name" value="DIPHTHINE METHYLTRANSFERASE"/>
    <property type="match status" value="1"/>
</dbReference>
<dbReference type="OrthoDB" id="1930760at2759"/>
<evidence type="ECO:0000256" key="6">
    <source>
        <dbReference type="ARBA" id="ARBA00039131"/>
    </source>
</evidence>
<dbReference type="InterPro" id="IPR001680">
    <property type="entry name" value="WD40_rpt"/>
</dbReference>
<gene>
    <name evidence="10" type="ORF">M427DRAFT_57455</name>
</gene>
<keyword evidence="4" id="KW-0378">Hydrolase</keyword>
<comment type="catalytic activity">
    <reaction evidence="7">
        <text>diphthine methyl ester-[translation elongation factor 2] + H2O = diphthine-[translation elongation factor 2] + methanol + H(+)</text>
        <dbReference type="Rhea" id="RHEA:42656"/>
        <dbReference type="Rhea" id="RHEA-COMP:10172"/>
        <dbReference type="Rhea" id="RHEA-COMP:10173"/>
        <dbReference type="ChEBI" id="CHEBI:15377"/>
        <dbReference type="ChEBI" id="CHEBI:15378"/>
        <dbReference type="ChEBI" id="CHEBI:17790"/>
        <dbReference type="ChEBI" id="CHEBI:79005"/>
        <dbReference type="ChEBI" id="CHEBI:82696"/>
        <dbReference type="EC" id="3.1.1.97"/>
    </reaction>
</comment>
<comment type="similarity">
    <text evidence="5">Belongs to the DPH7 family.</text>
</comment>
<evidence type="ECO:0000256" key="7">
    <source>
        <dbReference type="ARBA" id="ARBA00047551"/>
    </source>
</evidence>
<name>A0A139ACZ8_GONPJ</name>
<comment type="pathway">
    <text evidence="1">Protein modification; peptidyl-diphthamide biosynthesis.</text>
</comment>